<name>A0A139WH77_TRICA</name>
<feature type="compositionally biased region" description="Basic and acidic residues" evidence="1">
    <location>
        <begin position="47"/>
        <end position="60"/>
    </location>
</feature>
<gene>
    <name evidence="2" type="primary">AUGUSTUS-3.0.2_33330</name>
    <name evidence="2" type="ORF">TcasGA2_TC033330</name>
</gene>
<reference evidence="2 3" key="1">
    <citation type="journal article" date="2008" name="Nature">
        <title>The genome of the model beetle and pest Tribolium castaneum.</title>
        <authorList>
            <consortium name="Tribolium Genome Sequencing Consortium"/>
            <person name="Richards S."/>
            <person name="Gibbs R.A."/>
            <person name="Weinstock G.M."/>
            <person name="Brown S.J."/>
            <person name="Denell R."/>
            <person name="Beeman R.W."/>
            <person name="Gibbs R."/>
            <person name="Beeman R.W."/>
            <person name="Brown S.J."/>
            <person name="Bucher G."/>
            <person name="Friedrich M."/>
            <person name="Grimmelikhuijzen C.J."/>
            <person name="Klingler M."/>
            <person name="Lorenzen M."/>
            <person name="Richards S."/>
            <person name="Roth S."/>
            <person name="Schroder R."/>
            <person name="Tautz D."/>
            <person name="Zdobnov E.M."/>
            <person name="Muzny D."/>
            <person name="Gibbs R.A."/>
            <person name="Weinstock G.M."/>
            <person name="Attaway T."/>
            <person name="Bell S."/>
            <person name="Buhay C.J."/>
            <person name="Chandrabose M.N."/>
            <person name="Chavez D."/>
            <person name="Clerk-Blankenburg K.P."/>
            <person name="Cree A."/>
            <person name="Dao M."/>
            <person name="Davis C."/>
            <person name="Chacko J."/>
            <person name="Dinh H."/>
            <person name="Dugan-Rocha S."/>
            <person name="Fowler G."/>
            <person name="Garner T.T."/>
            <person name="Garnes J."/>
            <person name="Gnirke A."/>
            <person name="Hawes A."/>
            <person name="Hernandez J."/>
            <person name="Hines S."/>
            <person name="Holder M."/>
            <person name="Hume J."/>
            <person name="Jhangiani S.N."/>
            <person name="Joshi V."/>
            <person name="Khan Z.M."/>
            <person name="Jackson L."/>
            <person name="Kovar C."/>
            <person name="Kowis A."/>
            <person name="Lee S."/>
            <person name="Lewis L.R."/>
            <person name="Margolis J."/>
            <person name="Morgan M."/>
            <person name="Nazareth L.V."/>
            <person name="Nguyen N."/>
            <person name="Okwuonu G."/>
            <person name="Parker D."/>
            <person name="Richards S."/>
            <person name="Ruiz S.J."/>
            <person name="Santibanez J."/>
            <person name="Savard J."/>
            <person name="Scherer S.E."/>
            <person name="Schneider B."/>
            <person name="Sodergren E."/>
            <person name="Tautz D."/>
            <person name="Vattahil S."/>
            <person name="Villasana D."/>
            <person name="White C.S."/>
            <person name="Wright R."/>
            <person name="Park Y."/>
            <person name="Beeman R.W."/>
            <person name="Lord J."/>
            <person name="Oppert B."/>
            <person name="Lorenzen M."/>
            <person name="Brown S."/>
            <person name="Wang L."/>
            <person name="Savard J."/>
            <person name="Tautz D."/>
            <person name="Richards S."/>
            <person name="Weinstock G."/>
            <person name="Gibbs R.A."/>
            <person name="Liu Y."/>
            <person name="Worley K."/>
            <person name="Weinstock G."/>
            <person name="Elsik C.G."/>
            <person name="Reese J.T."/>
            <person name="Elhaik E."/>
            <person name="Landan G."/>
            <person name="Graur D."/>
            <person name="Arensburger P."/>
            <person name="Atkinson P."/>
            <person name="Beeman R.W."/>
            <person name="Beidler J."/>
            <person name="Brown S.J."/>
            <person name="Demuth J.P."/>
            <person name="Drury D.W."/>
            <person name="Du Y.Z."/>
            <person name="Fujiwara H."/>
            <person name="Lorenzen M."/>
            <person name="Maselli V."/>
            <person name="Osanai M."/>
            <person name="Park Y."/>
            <person name="Robertson H.M."/>
            <person name="Tu Z."/>
            <person name="Wang J.J."/>
            <person name="Wang S."/>
            <person name="Richards S."/>
            <person name="Song H."/>
            <person name="Zhang L."/>
            <person name="Sodergren E."/>
            <person name="Werner D."/>
            <person name="Stanke M."/>
            <person name="Morgenstern B."/>
            <person name="Solovyev V."/>
            <person name="Kosarev P."/>
            <person name="Brown G."/>
            <person name="Chen H.C."/>
            <person name="Ermolaeva O."/>
            <person name="Hlavina W."/>
            <person name="Kapustin Y."/>
            <person name="Kiryutin B."/>
            <person name="Kitts P."/>
            <person name="Maglott D."/>
            <person name="Pruitt K."/>
            <person name="Sapojnikov V."/>
            <person name="Souvorov A."/>
            <person name="Mackey A.J."/>
            <person name="Waterhouse R.M."/>
            <person name="Wyder S."/>
            <person name="Zdobnov E.M."/>
            <person name="Zdobnov E.M."/>
            <person name="Wyder S."/>
            <person name="Kriventseva E.V."/>
            <person name="Kadowaki T."/>
            <person name="Bork P."/>
            <person name="Aranda M."/>
            <person name="Bao R."/>
            <person name="Beermann A."/>
            <person name="Berns N."/>
            <person name="Bolognesi R."/>
            <person name="Bonneton F."/>
            <person name="Bopp D."/>
            <person name="Brown S.J."/>
            <person name="Bucher G."/>
            <person name="Butts T."/>
            <person name="Chaumot A."/>
            <person name="Denell R.E."/>
            <person name="Ferrier D.E."/>
            <person name="Friedrich M."/>
            <person name="Gordon C.M."/>
            <person name="Jindra M."/>
            <person name="Klingler M."/>
            <person name="Lan Q."/>
            <person name="Lattorff H.M."/>
            <person name="Laudet V."/>
            <person name="von Levetsow C."/>
            <person name="Liu Z."/>
            <person name="Lutz R."/>
            <person name="Lynch J.A."/>
            <person name="da Fonseca R.N."/>
            <person name="Posnien N."/>
            <person name="Reuter R."/>
            <person name="Roth S."/>
            <person name="Savard J."/>
            <person name="Schinko J.B."/>
            <person name="Schmitt C."/>
            <person name="Schoppmeier M."/>
            <person name="Schroder R."/>
            <person name="Shippy T.D."/>
            <person name="Simonnet F."/>
            <person name="Marques-Souza H."/>
            <person name="Tautz D."/>
            <person name="Tomoyasu Y."/>
            <person name="Trauner J."/>
            <person name="Van der Zee M."/>
            <person name="Vervoort M."/>
            <person name="Wittkopp N."/>
            <person name="Wimmer E.A."/>
            <person name="Yang X."/>
            <person name="Jones A.K."/>
            <person name="Sattelle D.B."/>
            <person name="Ebert P.R."/>
            <person name="Nelson D."/>
            <person name="Scott J.G."/>
            <person name="Beeman R.W."/>
            <person name="Muthukrishnan S."/>
            <person name="Kramer K.J."/>
            <person name="Arakane Y."/>
            <person name="Beeman R.W."/>
            <person name="Zhu Q."/>
            <person name="Hogenkamp D."/>
            <person name="Dixit R."/>
            <person name="Oppert B."/>
            <person name="Jiang H."/>
            <person name="Zou Z."/>
            <person name="Marshall J."/>
            <person name="Elpidina E."/>
            <person name="Vinokurov K."/>
            <person name="Oppert C."/>
            <person name="Zou Z."/>
            <person name="Evans J."/>
            <person name="Lu Z."/>
            <person name="Zhao P."/>
            <person name="Sumathipala N."/>
            <person name="Altincicek B."/>
            <person name="Vilcinskas A."/>
            <person name="Williams M."/>
            <person name="Hultmark D."/>
            <person name="Hetru C."/>
            <person name="Jiang H."/>
            <person name="Grimmelikhuijzen C.J."/>
            <person name="Hauser F."/>
            <person name="Cazzamali G."/>
            <person name="Williamson M."/>
            <person name="Park Y."/>
            <person name="Li B."/>
            <person name="Tanaka Y."/>
            <person name="Predel R."/>
            <person name="Neupert S."/>
            <person name="Schachtner J."/>
            <person name="Verleyen P."/>
            <person name="Raible F."/>
            <person name="Bork P."/>
            <person name="Friedrich M."/>
            <person name="Walden K.K."/>
            <person name="Robertson H.M."/>
            <person name="Angeli S."/>
            <person name="Foret S."/>
            <person name="Bucher G."/>
            <person name="Schuetz S."/>
            <person name="Maleszka R."/>
            <person name="Wimmer E.A."/>
            <person name="Beeman R.W."/>
            <person name="Lorenzen M."/>
            <person name="Tomoyasu Y."/>
            <person name="Miller S.C."/>
            <person name="Grossmann D."/>
            <person name="Bucher G."/>
        </authorList>
    </citation>
    <scope>NUCLEOTIDE SEQUENCE [LARGE SCALE GENOMIC DNA]</scope>
    <source>
        <strain evidence="2 3">Georgia GA2</strain>
    </source>
</reference>
<keyword evidence="3" id="KW-1185">Reference proteome</keyword>
<proteinExistence type="predicted"/>
<dbReference type="InParanoid" id="A0A139WH77"/>
<dbReference type="EMBL" id="KQ971344">
    <property type="protein sequence ID" value="KYB27137.1"/>
    <property type="molecule type" value="Genomic_DNA"/>
</dbReference>
<dbReference type="AlphaFoldDB" id="A0A139WH77"/>
<evidence type="ECO:0000313" key="3">
    <source>
        <dbReference type="Proteomes" id="UP000007266"/>
    </source>
</evidence>
<dbReference type="Proteomes" id="UP000007266">
    <property type="component" value="Linkage group 6"/>
</dbReference>
<feature type="region of interest" description="Disordered" evidence="1">
    <location>
        <begin position="41"/>
        <end position="60"/>
    </location>
</feature>
<reference evidence="2 3" key="2">
    <citation type="journal article" date="2010" name="Nucleic Acids Res.">
        <title>BeetleBase in 2010: revisions to provide comprehensive genomic information for Tribolium castaneum.</title>
        <authorList>
            <person name="Kim H.S."/>
            <person name="Murphy T."/>
            <person name="Xia J."/>
            <person name="Caragea D."/>
            <person name="Park Y."/>
            <person name="Beeman R.W."/>
            <person name="Lorenzen M.D."/>
            <person name="Butcher S."/>
            <person name="Manak J.R."/>
            <person name="Brown S.J."/>
        </authorList>
    </citation>
    <scope>GENOME REANNOTATION</scope>
    <source>
        <strain evidence="2 3">Georgia GA2</strain>
    </source>
</reference>
<organism evidence="2 3">
    <name type="scientific">Tribolium castaneum</name>
    <name type="common">Red flour beetle</name>
    <dbReference type="NCBI Taxonomy" id="7070"/>
    <lineage>
        <taxon>Eukaryota</taxon>
        <taxon>Metazoa</taxon>
        <taxon>Ecdysozoa</taxon>
        <taxon>Arthropoda</taxon>
        <taxon>Hexapoda</taxon>
        <taxon>Insecta</taxon>
        <taxon>Pterygota</taxon>
        <taxon>Neoptera</taxon>
        <taxon>Endopterygota</taxon>
        <taxon>Coleoptera</taxon>
        <taxon>Polyphaga</taxon>
        <taxon>Cucujiformia</taxon>
        <taxon>Tenebrionidae</taxon>
        <taxon>Tenebrionidae incertae sedis</taxon>
        <taxon>Tribolium</taxon>
    </lineage>
</organism>
<evidence type="ECO:0000256" key="1">
    <source>
        <dbReference type="SAM" id="MobiDB-lite"/>
    </source>
</evidence>
<evidence type="ECO:0000313" key="2">
    <source>
        <dbReference type="EMBL" id="KYB27137.1"/>
    </source>
</evidence>
<sequence length="60" mass="6808">MLCGGRTVDHNKTHLLKWVNNSTISAIISLLQSKDQEQCQRDSVSGKAEKLHQVEKIHRP</sequence>
<accession>A0A139WH77</accession>
<protein>
    <submittedName>
        <fullName evidence="2">Uncharacterized protein</fullName>
    </submittedName>
</protein>